<protein>
    <submittedName>
        <fullName evidence="2">Putative phosphoesterase</fullName>
    </submittedName>
</protein>
<keyword evidence="3" id="KW-1185">Reference proteome</keyword>
<dbReference type="InterPro" id="IPR029052">
    <property type="entry name" value="Metallo-depent_PP-like"/>
</dbReference>
<name>A0A1N7P5D6_9BACT</name>
<dbReference type="AlphaFoldDB" id="A0A1N7P5D6"/>
<dbReference type="PANTHER" id="PTHR39323:SF1">
    <property type="entry name" value="BLR1149 PROTEIN"/>
    <property type="match status" value="1"/>
</dbReference>
<dbReference type="SUPFAM" id="SSF56300">
    <property type="entry name" value="Metallo-dependent phosphatases"/>
    <property type="match status" value="1"/>
</dbReference>
<dbReference type="STRING" id="529505.SAMN05421761_11412"/>
<reference evidence="3" key="1">
    <citation type="submission" date="2017-01" db="EMBL/GenBank/DDBJ databases">
        <authorList>
            <person name="Varghese N."/>
            <person name="Submissions S."/>
        </authorList>
    </citation>
    <scope>NUCLEOTIDE SEQUENCE [LARGE SCALE GENOMIC DNA]</scope>
    <source>
        <strain evidence="3">DSM 46698</strain>
    </source>
</reference>
<evidence type="ECO:0000313" key="2">
    <source>
        <dbReference type="EMBL" id="SIT05736.1"/>
    </source>
</evidence>
<proteinExistence type="predicted"/>
<dbReference type="GO" id="GO:0016787">
    <property type="term" value="F:hydrolase activity"/>
    <property type="evidence" value="ECO:0007669"/>
    <property type="project" value="InterPro"/>
</dbReference>
<dbReference type="InterPro" id="IPR004843">
    <property type="entry name" value="Calcineurin-like_PHP"/>
</dbReference>
<dbReference type="InterPro" id="IPR024173">
    <property type="entry name" value="Pesterase_MJ0037-like"/>
</dbReference>
<sequence>MQDNTLKVVMEEFGEFHFLPQKALFLPKYKALLIADPHFGKAGHFRKAGIPISELLHDEDLDRIAKMIANTQTKSVYFLGDLFHSDLNESWWGIEAFIDQFSETNFHLIKGNHDILPPACYQSGKWEIHEEPLTLGGYLLSHEPLEDFSKDKINICGHIHPGISLRGKGRQKVTLPCFFYSERRLIMPAFGRFTGLVAMPCTKSDQVYVIAEEKVIRVN</sequence>
<dbReference type="InterPro" id="IPR026336">
    <property type="entry name" value="PdeM-like"/>
</dbReference>
<dbReference type="Gene3D" id="3.60.21.10">
    <property type="match status" value="1"/>
</dbReference>
<accession>A0A1N7P5D6</accession>
<evidence type="ECO:0000259" key="1">
    <source>
        <dbReference type="Pfam" id="PF00149"/>
    </source>
</evidence>
<dbReference type="PIRSF" id="PIRSF000887">
    <property type="entry name" value="Pesterase_MJ0037"/>
    <property type="match status" value="1"/>
</dbReference>
<dbReference type="NCBIfam" id="TIGR04123">
    <property type="entry name" value="P_estr_lig_assc"/>
    <property type="match status" value="1"/>
</dbReference>
<dbReference type="OrthoDB" id="9795838at2"/>
<evidence type="ECO:0000313" key="3">
    <source>
        <dbReference type="Proteomes" id="UP000186026"/>
    </source>
</evidence>
<dbReference type="Proteomes" id="UP000186026">
    <property type="component" value="Unassembled WGS sequence"/>
</dbReference>
<feature type="domain" description="Calcineurin-like phosphoesterase" evidence="1">
    <location>
        <begin position="30"/>
        <end position="126"/>
    </location>
</feature>
<dbReference type="Pfam" id="PF00149">
    <property type="entry name" value="Metallophos"/>
    <property type="match status" value="1"/>
</dbReference>
<dbReference type="RefSeq" id="WP_076502423.1">
    <property type="nucleotide sequence ID" value="NZ_FTOP01000014.1"/>
</dbReference>
<dbReference type="PANTHER" id="PTHR39323">
    <property type="entry name" value="BLR1149 PROTEIN"/>
    <property type="match status" value="1"/>
</dbReference>
<gene>
    <name evidence="2" type="ORF">SAMN05421761_11412</name>
</gene>
<organism evidence="2 3">
    <name type="scientific">Belliella pelovolcani</name>
    <dbReference type="NCBI Taxonomy" id="529505"/>
    <lineage>
        <taxon>Bacteria</taxon>
        <taxon>Pseudomonadati</taxon>
        <taxon>Bacteroidota</taxon>
        <taxon>Cytophagia</taxon>
        <taxon>Cytophagales</taxon>
        <taxon>Cyclobacteriaceae</taxon>
        <taxon>Belliella</taxon>
    </lineage>
</organism>
<dbReference type="EMBL" id="FTOP01000014">
    <property type="protein sequence ID" value="SIT05736.1"/>
    <property type="molecule type" value="Genomic_DNA"/>
</dbReference>